<name>A0A093GW35_DRYPU</name>
<evidence type="ECO:0000313" key="2">
    <source>
        <dbReference type="Proteomes" id="UP000053875"/>
    </source>
</evidence>
<sequence length="114" mass="12962">GNIPPNVSKDEVCDQLRNLKIYRSVGPDEMHPRVLRELADVVAKMLSMIIEKSWQSGKVSGDYKKGNILPIYKKGRNEDSGNYQPVSLTSVPGNIMEHILLDDMLRHMEDREVI</sequence>
<feature type="non-terminal residue" evidence="1">
    <location>
        <position position="1"/>
    </location>
</feature>
<keyword evidence="2" id="KW-1185">Reference proteome</keyword>
<dbReference type="Proteomes" id="UP000053875">
    <property type="component" value="Unassembled WGS sequence"/>
</dbReference>
<accession>A0A093GW35</accession>
<organism evidence="1 2">
    <name type="scientific">Dryobates pubescens</name>
    <name type="common">Downy woodpecker</name>
    <name type="synonym">Picoides pubescens</name>
    <dbReference type="NCBI Taxonomy" id="118200"/>
    <lineage>
        <taxon>Eukaryota</taxon>
        <taxon>Metazoa</taxon>
        <taxon>Chordata</taxon>
        <taxon>Craniata</taxon>
        <taxon>Vertebrata</taxon>
        <taxon>Euteleostomi</taxon>
        <taxon>Archelosauria</taxon>
        <taxon>Archosauria</taxon>
        <taxon>Dinosauria</taxon>
        <taxon>Saurischia</taxon>
        <taxon>Theropoda</taxon>
        <taxon>Coelurosauria</taxon>
        <taxon>Aves</taxon>
        <taxon>Neognathae</taxon>
        <taxon>Neoaves</taxon>
        <taxon>Telluraves</taxon>
        <taxon>Coraciimorphae</taxon>
        <taxon>Piciformes</taxon>
        <taxon>Picidae</taxon>
        <taxon>Dryobates</taxon>
    </lineage>
</organism>
<dbReference type="GO" id="GO:0061343">
    <property type="term" value="P:cell adhesion involved in heart morphogenesis"/>
    <property type="evidence" value="ECO:0007669"/>
    <property type="project" value="TreeGrafter"/>
</dbReference>
<protein>
    <recommendedName>
        <fullName evidence="3">RNA-directed DNA polymerase from mobile element jockey</fullName>
    </recommendedName>
</protein>
<dbReference type="GO" id="GO:0031012">
    <property type="term" value="C:extracellular matrix"/>
    <property type="evidence" value="ECO:0007669"/>
    <property type="project" value="TreeGrafter"/>
</dbReference>
<dbReference type="EMBL" id="KL216678">
    <property type="protein sequence ID" value="KFV71009.1"/>
    <property type="molecule type" value="Genomic_DNA"/>
</dbReference>
<feature type="non-terminal residue" evidence="1">
    <location>
        <position position="114"/>
    </location>
</feature>
<dbReference type="PANTHER" id="PTHR33395:SF22">
    <property type="entry name" value="REVERSE TRANSCRIPTASE DOMAIN-CONTAINING PROTEIN"/>
    <property type="match status" value="1"/>
</dbReference>
<evidence type="ECO:0008006" key="3">
    <source>
        <dbReference type="Google" id="ProtNLM"/>
    </source>
</evidence>
<proteinExistence type="predicted"/>
<dbReference type="STRING" id="118200.A0A093GW35"/>
<dbReference type="PANTHER" id="PTHR33395">
    <property type="entry name" value="TRANSCRIPTASE, PUTATIVE-RELATED-RELATED"/>
    <property type="match status" value="1"/>
</dbReference>
<dbReference type="GO" id="GO:0007508">
    <property type="term" value="P:larval heart development"/>
    <property type="evidence" value="ECO:0007669"/>
    <property type="project" value="TreeGrafter"/>
</dbReference>
<gene>
    <name evidence="1" type="ORF">N307_06827</name>
</gene>
<evidence type="ECO:0000313" key="1">
    <source>
        <dbReference type="EMBL" id="KFV71009.1"/>
    </source>
</evidence>
<dbReference type="AlphaFoldDB" id="A0A093GW35"/>
<reference evidence="1 2" key="1">
    <citation type="submission" date="2014-04" db="EMBL/GenBank/DDBJ databases">
        <title>Genome evolution of avian class.</title>
        <authorList>
            <person name="Zhang G."/>
            <person name="Li C."/>
        </authorList>
    </citation>
    <scope>NUCLEOTIDE SEQUENCE [LARGE SCALE GENOMIC DNA]</scope>
    <source>
        <strain evidence="1">BGI_N307</strain>
    </source>
</reference>